<dbReference type="AlphaFoldDB" id="U5NWA9"/>
<dbReference type="RefSeq" id="WP_023164835.1">
    <property type="nucleotide sequence ID" value="NC_022590.1"/>
</dbReference>
<dbReference type="PANTHER" id="PTHR42760">
    <property type="entry name" value="SHORT-CHAIN DEHYDROGENASES/REDUCTASES FAMILY MEMBER"/>
    <property type="match status" value="1"/>
</dbReference>
<dbReference type="FunFam" id="3.40.50.720:FF:000173">
    <property type="entry name" value="3-oxoacyl-[acyl-carrier protein] reductase"/>
    <property type="match status" value="1"/>
</dbReference>
<comment type="similarity">
    <text evidence="1">Belongs to the short-chain dehydrogenases/reductases (SDR) family.</text>
</comment>
<dbReference type="InterPro" id="IPR020904">
    <property type="entry name" value="Sc_DH/Rdtase_CS"/>
</dbReference>
<dbReference type="InterPro" id="IPR002347">
    <property type="entry name" value="SDR_fam"/>
</dbReference>
<evidence type="ECO:0000256" key="1">
    <source>
        <dbReference type="ARBA" id="ARBA00006484"/>
    </source>
</evidence>
<dbReference type="InterPro" id="IPR036291">
    <property type="entry name" value="NAD(P)-bd_dom_sf"/>
</dbReference>
<keyword evidence="3" id="KW-0614">Plasmid</keyword>
<dbReference type="PANTHER" id="PTHR42760:SF129">
    <property type="entry name" value="OXIDOREDUCTASE"/>
    <property type="match status" value="1"/>
</dbReference>
<sequence length="239" mass="24979">MSTEVTARQRVLITGGAQGIGAAIVARCREDGYQPVVLDREGDEALHCDLSDPESTTAALTRALEQGPITRLVNNVGAVFPNLLEDQTLAEFDAAIALNLRSAFLCARALLPGMRAAGFGRIVSMSSRAALGKERRTAYAATKAGLQGMTRTWALEEGANGITANAVGPGPIATELFTTANPADAPATQAIIDSVPVQRMGTPEDVAHAVSYLLDERSGFVTGQTLYVCGGMTVGAHHD</sequence>
<dbReference type="Gene3D" id="3.40.50.720">
    <property type="entry name" value="NAD(P)-binding Rossmann-like Domain"/>
    <property type="match status" value="1"/>
</dbReference>
<geneLocation type="plasmid" evidence="3">
    <name>pAP13</name>
</geneLocation>
<dbReference type="PRINTS" id="PR00080">
    <property type="entry name" value="SDRFAMILY"/>
</dbReference>
<organism evidence="3">
    <name type="scientific">Brevibacterium sp. Ap13</name>
    <dbReference type="NCBI Taxonomy" id="1406197"/>
    <lineage>
        <taxon>Bacteria</taxon>
        <taxon>Bacillati</taxon>
        <taxon>Actinomycetota</taxon>
        <taxon>Actinomycetes</taxon>
        <taxon>Micrococcales</taxon>
        <taxon>Brevibacteriaceae</taxon>
        <taxon>Brevibacterium</taxon>
    </lineage>
</organism>
<evidence type="ECO:0000256" key="2">
    <source>
        <dbReference type="ARBA" id="ARBA00023002"/>
    </source>
</evidence>
<gene>
    <name evidence="3" type="primary">nodG</name>
    <name evidence="3" type="ORF">AP13_p00890</name>
</gene>
<accession>U5NWA9</accession>
<proteinExistence type="inferred from homology"/>
<dbReference type="Pfam" id="PF13561">
    <property type="entry name" value="adh_short_C2"/>
    <property type="match status" value="1"/>
</dbReference>
<dbReference type="GO" id="GO:0030497">
    <property type="term" value="P:fatty acid elongation"/>
    <property type="evidence" value="ECO:0007669"/>
    <property type="project" value="TreeGrafter"/>
</dbReference>
<dbReference type="GO" id="GO:0016616">
    <property type="term" value="F:oxidoreductase activity, acting on the CH-OH group of donors, NAD or NADP as acceptor"/>
    <property type="evidence" value="ECO:0007669"/>
    <property type="project" value="TreeGrafter"/>
</dbReference>
<dbReference type="PROSITE" id="PS00061">
    <property type="entry name" value="ADH_SHORT"/>
    <property type="match status" value="1"/>
</dbReference>
<keyword evidence="2" id="KW-0560">Oxidoreductase</keyword>
<dbReference type="SUPFAM" id="SSF51735">
    <property type="entry name" value="NAD(P)-binding Rossmann-fold domains"/>
    <property type="match status" value="1"/>
</dbReference>
<reference evidence="3" key="1">
    <citation type="journal article" date="2013" name="Genome Announc.">
        <title>Complete Genome Sequence of pAP13, a Large Linear Plasmid of a Brevibacterium Strain Isolated from a Saline Lake at 4,200 Meters above Sea Level in Argentina.</title>
        <authorList>
            <person name="Dib J.R."/>
            <person name="Schuldes J."/>
            <person name="Thurmer A."/>
            <person name="Farias M.E."/>
            <person name="Daniel R."/>
            <person name="Meinhardt F."/>
        </authorList>
    </citation>
    <scope>NUCLEOTIDE SEQUENCE</scope>
    <source>
        <strain evidence="3">Ap13</strain>
        <plasmid evidence="3">pAP13</plasmid>
    </source>
</reference>
<name>U5NWA9_9MICO</name>
<evidence type="ECO:0000313" key="3">
    <source>
        <dbReference type="EMBL" id="AGY35398.1"/>
    </source>
</evidence>
<dbReference type="PRINTS" id="PR00081">
    <property type="entry name" value="GDHRDH"/>
</dbReference>
<protein>
    <submittedName>
        <fullName evidence="3">Nodulation protein NodG</fullName>
    </submittedName>
</protein>
<dbReference type="EMBL" id="KF577590">
    <property type="protein sequence ID" value="AGY35398.1"/>
    <property type="molecule type" value="Genomic_DNA"/>
</dbReference>